<protein>
    <submittedName>
        <fullName evidence="2">C39 family peptidase</fullName>
    </submittedName>
</protein>
<evidence type="ECO:0000313" key="2">
    <source>
        <dbReference type="EMBL" id="MEB3429373.1"/>
    </source>
</evidence>
<proteinExistence type="predicted"/>
<keyword evidence="3" id="KW-1185">Reference proteome</keyword>
<accession>A0AAW9MWS6</accession>
<evidence type="ECO:0000313" key="3">
    <source>
        <dbReference type="Proteomes" id="UP001357733"/>
    </source>
</evidence>
<sequence>MLTFLVVFISIFSFNSFVFGSENEIKGDITPDEGFLGNPIDFYSKDKELDASELIEQNNNEIRPTYVPETFNKVIEVPMYMQKTNYWCGPACVEMIIDKYRGSVYNQETYASFMGTTTDGTDITQIARALNNYQGVYHYDIRRVDNFQAMIDKAYYSIRNDAPFIANINTASLYNSGQWAYSTQGHYIVVRSIYYDNNSERFTGHVNDPWKVGKTLKTYQVLYKAVSDHWNSSIVH</sequence>
<dbReference type="Pfam" id="PF13529">
    <property type="entry name" value="Peptidase_C39_2"/>
    <property type="match status" value="1"/>
</dbReference>
<feature type="domain" description="Peptidase C39-like" evidence="1">
    <location>
        <begin position="75"/>
        <end position="210"/>
    </location>
</feature>
<organism evidence="2 3">
    <name type="scientific">Citroniella saccharovorans</name>
    <dbReference type="NCBI Taxonomy" id="2053367"/>
    <lineage>
        <taxon>Bacteria</taxon>
        <taxon>Bacillati</taxon>
        <taxon>Bacillota</taxon>
        <taxon>Tissierellia</taxon>
        <taxon>Tissierellales</taxon>
        <taxon>Peptoniphilaceae</taxon>
        <taxon>Citroniella</taxon>
    </lineage>
</organism>
<dbReference type="Gene3D" id="3.90.70.10">
    <property type="entry name" value="Cysteine proteinases"/>
    <property type="match status" value="1"/>
</dbReference>
<evidence type="ECO:0000259" key="1">
    <source>
        <dbReference type="Pfam" id="PF13529"/>
    </source>
</evidence>
<dbReference type="EMBL" id="JAYKOT010000003">
    <property type="protein sequence ID" value="MEB3429373.1"/>
    <property type="molecule type" value="Genomic_DNA"/>
</dbReference>
<gene>
    <name evidence="2" type="ORF">VLK81_04975</name>
</gene>
<dbReference type="RefSeq" id="WP_324619565.1">
    <property type="nucleotide sequence ID" value="NZ_JAYKOT010000003.1"/>
</dbReference>
<reference evidence="2 3" key="1">
    <citation type="submission" date="2024-01" db="EMBL/GenBank/DDBJ databases">
        <title>Complete genome sequence of Citroniella saccharovorans strain M6.X9, isolated from human fecal sample.</title>
        <authorList>
            <person name="Cheng G."/>
            <person name="Westerholm M."/>
            <person name="Schnurer A."/>
        </authorList>
    </citation>
    <scope>NUCLEOTIDE SEQUENCE [LARGE SCALE GENOMIC DNA]</scope>
    <source>
        <strain evidence="2 3">DSM 29873</strain>
    </source>
</reference>
<dbReference type="Proteomes" id="UP001357733">
    <property type="component" value="Unassembled WGS sequence"/>
</dbReference>
<dbReference type="InterPro" id="IPR039564">
    <property type="entry name" value="Peptidase_C39-like"/>
</dbReference>
<dbReference type="AlphaFoldDB" id="A0AAW9MWS6"/>
<name>A0AAW9MWS6_9FIRM</name>
<comment type="caution">
    <text evidence="2">The sequence shown here is derived from an EMBL/GenBank/DDBJ whole genome shotgun (WGS) entry which is preliminary data.</text>
</comment>